<reference evidence="2 3" key="1">
    <citation type="submission" date="2024-07" db="EMBL/GenBank/DDBJ databases">
        <title>Section-level genome sequencing and comparative genomics of Aspergillus sections Usti and Cavernicolus.</title>
        <authorList>
            <consortium name="Lawrence Berkeley National Laboratory"/>
            <person name="Nybo J.L."/>
            <person name="Vesth T.C."/>
            <person name="Theobald S."/>
            <person name="Frisvad J.C."/>
            <person name="Larsen T.O."/>
            <person name="Kjaerboelling I."/>
            <person name="Rothschild-Mancinelli K."/>
            <person name="Lyhne E.K."/>
            <person name="Kogle M.E."/>
            <person name="Barry K."/>
            <person name="Clum A."/>
            <person name="Na H."/>
            <person name="Ledsgaard L."/>
            <person name="Lin J."/>
            <person name="Lipzen A."/>
            <person name="Kuo A."/>
            <person name="Riley R."/>
            <person name="Mondo S."/>
            <person name="Labutti K."/>
            <person name="Haridas S."/>
            <person name="Pangalinan J."/>
            <person name="Salamov A.A."/>
            <person name="Simmons B.A."/>
            <person name="Magnuson J.K."/>
            <person name="Chen J."/>
            <person name="Drula E."/>
            <person name="Henrissat B."/>
            <person name="Wiebenga A."/>
            <person name="Lubbers R.J."/>
            <person name="Gomes A.C."/>
            <person name="Makela M.R."/>
            <person name="Stajich J."/>
            <person name="Grigoriev I.V."/>
            <person name="Mortensen U.H."/>
            <person name="De Vries R.P."/>
            <person name="Baker S.E."/>
            <person name="Andersen M.R."/>
        </authorList>
    </citation>
    <scope>NUCLEOTIDE SEQUENCE [LARGE SCALE GENOMIC DNA]</scope>
    <source>
        <strain evidence="2 3">CBS 588.65</strain>
    </source>
</reference>
<sequence>MTFSIFCTTFSRRDEDQEPLPDYCRGTEDGKEWSERRPRIRRCFLTVGPANPRGPSTCHLENLHSSPRTGNLRFPISTEIARIQRLGLPWSNKSCSYSKSPVPPVFTFNVLVQPPNKKKDCTTQHSNLGLSQTARVGIHLVRAGESKRSSGSWNAEDPRSPVGRADRA</sequence>
<feature type="compositionally biased region" description="Basic and acidic residues" evidence="1">
    <location>
        <begin position="156"/>
        <end position="168"/>
    </location>
</feature>
<feature type="region of interest" description="Disordered" evidence="1">
    <location>
        <begin position="143"/>
        <end position="168"/>
    </location>
</feature>
<dbReference type="Proteomes" id="UP001610334">
    <property type="component" value="Unassembled WGS sequence"/>
</dbReference>
<evidence type="ECO:0000313" key="2">
    <source>
        <dbReference type="EMBL" id="KAL2808141.1"/>
    </source>
</evidence>
<evidence type="ECO:0000313" key="3">
    <source>
        <dbReference type="Proteomes" id="UP001610334"/>
    </source>
</evidence>
<evidence type="ECO:0000256" key="1">
    <source>
        <dbReference type="SAM" id="MobiDB-lite"/>
    </source>
</evidence>
<comment type="caution">
    <text evidence="2">The sequence shown here is derived from an EMBL/GenBank/DDBJ whole genome shotgun (WGS) entry which is preliminary data.</text>
</comment>
<gene>
    <name evidence="2" type="ORF">BJX63DRAFT_49641</name>
</gene>
<protein>
    <submittedName>
        <fullName evidence="2">Uncharacterized protein</fullName>
    </submittedName>
</protein>
<proteinExistence type="predicted"/>
<dbReference type="EMBL" id="JBFXLT010000120">
    <property type="protein sequence ID" value="KAL2808141.1"/>
    <property type="molecule type" value="Genomic_DNA"/>
</dbReference>
<organism evidence="2 3">
    <name type="scientific">Aspergillus granulosus</name>
    <dbReference type="NCBI Taxonomy" id="176169"/>
    <lineage>
        <taxon>Eukaryota</taxon>
        <taxon>Fungi</taxon>
        <taxon>Dikarya</taxon>
        <taxon>Ascomycota</taxon>
        <taxon>Pezizomycotina</taxon>
        <taxon>Eurotiomycetes</taxon>
        <taxon>Eurotiomycetidae</taxon>
        <taxon>Eurotiales</taxon>
        <taxon>Aspergillaceae</taxon>
        <taxon>Aspergillus</taxon>
        <taxon>Aspergillus subgen. Nidulantes</taxon>
    </lineage>
</organism>
<accession>A0ABR4GY78</accession>
<name>A0ABR4GY78_9EURO</name>
<keyword evidence="3" id="KW-1185">Reference proteome</keyword>